<reference evidence="2" key="1">
    <citation type="submission" date="2015-05" db="UniProtKB">
        <authorList>
            <consortium name="EnsemblMetazoa"/>
        </authorList>
    </citation>
    <scope>IDENTIFICATION</scope>
</reference>
<evidence type="ECO:0000313" key="2">
    <source>
        <dbReference type="EnsemblMetazoa" id="RPRC006757-PA"/>
    </source>
</evidence>
<sequence length="556" mass="62328">MNRNCALQPLFGVHAKTPAPDPGRKSPLSLSVIWPGSVSVLVAILMAIGTMYEAILERRNRKTRLERSNNNDSSKVAIDKLTFEKEQLSQSDTDLVTSTDSSKNPGKFCNLILSFSVLSNGRKILDCNGAPKDALTCVHGIRFMSLAWVVMVHTFLQVFAIAENKTMRSVAEKRFMFQTVGNATFSVDSFFFISGLLVAYLYFKGATKPETDDVGKPALRTPRPPRPLLVDLKLLATKFCTFLGYRFIRLTPAYLFVLGCAELTMKWIKNESVFEPVSNDNINCHKYWWRNALYLNSLYPRKEMCMLWSWYLSNDTQFYVLGTILLLISSRFFRVATAGLILLLISSSVTTALISLSHDHIVSVSTPFILFDELYDKPWLRLGPYLVGLVTGWFVHRIKCSLRISKAVIFIGWFMSLSTLFSLVYGLYWFELSITSSAVYVSIGHTAWGAALAWIVIACTSGNGGCINSLLSCKLLRPLSRLTYCAYLAHPVIMVLTSFHMQGPLHTDNIIIVILWFGNLVASFLVSFLISLAFEAPIVGLLKICLTPVMKKQSAR</sequence>
<dbReference type="EMBL" id="ACPB03006759">
    <property type="status" value="NOT_ANNOTATED_CDS"/>
    <property type="molecule type" value="Genomic_DNA"/>
</dbReference>
<name>T1HRT7_RHOPR</name>
<protein>
    <submittedName>
        <fullName evidence="2">Acyl_transf_3 domain-containing protein</fullName>
    </submittedName>
</protein>
<evidence type="ECO:0000313" key="3">
    <source>
        <dbReference type="Proteomes" id="UP000015103"/>
    </source>
</evidence>
<dbReference type="InterPro" id="IPR052728">
    <property type="entry name" value="O2_lipid_transport_reg"/>
</dbReference>
<dbReference type="eggNOG" id="KOG3700">
    <property type="taxonomic scope" value="Eukaryota"/>
</dbReference>
<dbReference type="VEuPathDB" id="VectorBase:RPRC006757"/>
<dbReference type="HOGENOM" id="CLU_007874_0_3_1"/>
<dbReference type="Pfam" id="PF01757">
    <property type="entry name" value="Acyl_transf_3"/>
    <property type="match status" value="1"/>
</dbReference>
<organism evidence="2 3">
    <name type="scientific">Rhodnius prolixus</name>
    <name type="common">Triatomid bug</name>
    <dbReference type="NCBI Taxonomy" id="13249"/>
    <lineage>
        <taxon>Eukaryota</taxon>
        <taxon>Metazoa</taxon>
        <taxon>Ecdysozoa</taxon>
        <taxon>Arthropoda</taxon>
        <taxon>Hexapoda</taxon>
        <taxon>Insecta</taxon>
        <taxon>Pterygota</taxon>
        <taxon>Neoptera</taxon>
        <taxon>Paraneoptera</taxon>
        <taxon>Hemiptera</taxon>
        <taxon>Heteroptera</taxon>
        <taxon>Panheteroptera</taxon>
        <taxon>Cimicomorpha</taxon>
        <taxon>Reduviidae</taxon>
        <taxon>Triatominae</taxon>
        <taxon>Rhodnius</taxon>
    </lineage>
</organism>
<dbReference type="EnsemblMetazoa" id="RPRC006757-RA">
    <property type="protein sequence ID" value="RPRC006757-PA"/>
    <property type="gene ID" value="RPRC006757"/>
</dbReference>
<dbReference type="PANTHER" id="PTHR11161">
    <property type="entry name" value="O-ACYLTRANSFERASE"/>
    <property type="match status" value="1"/>
</dbReference>
<dbReference type="OMA" id="CHSIECT"/>
<evidence type="ECO:0000259" key="1">
    <source>
        <dbReference type="Pfam" id="PF01757"/>
    </source>
</evidence>
<accession>T1HRT7</accession>
<dbReference type="InParanoid" id="T1HRT7"/>
<proteinExistence type="predicted"/>
<keyword evidence="3" id="KW-1185">Reference proteome</keyword>
<dbReference type="AlphaFoldDB" id="T1HRT7"/>
<dbReference type="PANTHER" id="PTHR11161:SF69">
    <property type="entry name" value="NOSE RESISTANT TO FLUOXETINE PROTEIN 6-LIKE PROTEIN"/>
    <property type="match status" value="1"/>
</dbReference>
<dbReference type="Proteomes" id="UP000015103">
    <property type="component" value="Unassembled WGS sequence"/>
</dbReference>
<dbReference type="InterPro" id="IPR002656">
    <property type="entry name" value="Acyl_transf_3_dom"/>
</dbReference>
<feature type="domain" description="Acyltransferase 3" evidence="1">
    <location>
        <begin position="138"/>
        <end position="532"/>
    </location>
</feature>
<dbReference type="GO" id="GO:0016747">
    <property type="term" value="F:acyltransferase activity, transferring groups other than amino-acyl groups"/>
    <property type="evidence" value="ECO:0007669"/>
    <property type="project" value="InterPro"/>
</dbReference>